<reference evidence="3 4" key="1">
    <citation type="submission" date="2018-09" db="EMBL/GenBank/DDBJ databases">
        <authorList>
            <person name="Peiro R."/>
            <person name="Begona"/>
            <person name="Cbmso G."/>
            <person name="Lopez M."/>
            <person name="Gonzalez S."/>
        </authorList>
    </citation>
    <scope>NUCLEOTIDE SEQUENCE [LARGE SCALE GENOMIC DNA]</scope>
</reference>
<dbReference type="Proteomes" id="UP000319462">
    <property type="component" value="Chromosome 34"/>
</dbReference>
<dbReference type="Gene3D" id="1.10.8.20">
    <property type="entry name" value="N-terminal domain of phosphatidylinositol transfer protein sec14p"/>
    <property type="match status" value="1"/>
</dbReference>
<dbReference type="AlphaFoldDB" id="A0A3P3ZHF4"/>
<evidence type="ECO:0000259" key="2">
    <source>
        <dbReference type="SMART" id="SM01100"/>
    </source>
</evidence>
<dbReference type="InterPro" id="IPR036273">
    <property type="entry name" value="CRAL/TRIO_N_dom_sf"/>
</dbReference>
<evidence type="ECO:0000313" key="4">
    <source>
        <dbReference type="Proteomes" id="UP000319462"/>
    </source>
</evidence>
<dbReference type="EMBL" id="LS997633">
    <property type="protein sequence ID" value="SYZ69629.1"/>
    <property type="molecule type" value="Genomic_DNA"/>
</dbReference>
<accession>A0A3P3ZHF4</accession>
<name>A0A3P3ZHF4_LEIBR</name>
<feature type="compositionally biased region" description="Polar residues" evidence="1">
    <location>
        <begin position="15"/>
        <end position="25"/>
    </location>
</feature>
<gene>
    <name evidence="3" type="ORF">LBRM2904_34.3340</name>
</gene>
<organism evidence="3 4">
    <name type="scientific">Leishmania braziliensis MHOM/BR/75/M2904</name>
    <dbReference type="NCBI Taxonomy" id="420245"/>
    <lineage>
        <taxon>Eukaryota</taxon>
        <taxon>Discoba</taxon>
        <taxon>Euglenozoa</taxon>
        <taxon>Kinetoplastea</taxon>
        <taxon>Metakinetoplastina</taxon>
        <taxon>Trypanosomatida</taxon>
        <taxon>Trypanosomatidae</taxon>
        <taxon>Leishmaniinae</taxon>
        <taxon>Leishmania</taxon>
        <taxon>Leishmania braziliensis species complex</taxon>
    </lineage>
</organism>
<dbReference type="SUPFAM" id="SSF46938">
    <property type="entry name" value="CRAL/TRIO N-terminal domain"/>
    <property type="match status" value="1"/>
</dbReference>
<protein>
    <submittedName>
        <fullName evidence="3">CRAL/TRIO</fullName>
    </submittedName>
</protein>
<proteinExistence type="predicted"/>
<evidence type="ECO:0000256" key="1">
    <source>
        <dbReference type="SAM" id="MobiDB-lite"/>
    </source>
</evidence>
<feature type="region of interest" description="Disordered" evidence="1">
    <location>
        <begin position="137"/>
        <end position="157"/>
    </location>
</feature>
<dbReference type="InterPro" id="IPR011074">
    <property type="entry name" value="CRAL/TRIO_N_dom"/>
</dbReference>
<sequence length="222" mass="25211">MSSKSDLALAAKPASTPSNGESAASTVEADLDLPKDCFLLPKQNDGFQIPYFLSSEEEVNKIRPPTVVKTWEQRRGELEEAQQRKLEAFIKMVSAAPWYAAEKFDNWLCLRYLLARSFDLDKAFSMLEGWVPGARRARHTPGGGTPRHATGCRGGGKRGGAACACQRTGAWQDCVLKGKWFFFHEFLICQEVQMSYHLNNFIWLYSFVFHEEVKKCEFIMRK</sequence>
<evidence type="ECO:0000313" key="3">
    <source>
        <dbReference type="EMBL" id="SYZ69629.1"/>
    </source>
</evidence>
<dbReference type="SMART" id="SM01100">
    <property type="entry name" value="CRAL_TRIO_N"/>
    <property type="match status" value="1"/>
</dbReference>
<feature type="region of interest" description="Disordered" evidence="1">
    <location>
        <begin position="1"/>
        <end position="26"/>
    </location>
</feature>
<feature type="domain" description="CRAL/TRIO N-terminal" evidence="2">
    <location>
        <begin position="105"/>
        <end position="130"/>
    </location>
</feature>